<protein>
    <submittedName>
        <fullName evidence="5">Transposase</fullName>
    </submittedName>
</protein>
<dbReference type="PANTHER" id="PTHR48258:SF9">
    <property type="entry name" value="OS01G0348150 PROTEIN"/>
    <property type="match status" value="1"/>
</dbReference>
<comment type="similarity">
    <text evidence="1">Belongs to the peptidase C48 family.</text>
</comment>
<evidence type="ECO:0000256" key="2">
    <source>
        <dbReference type="ARBA" id="ARBA00022670"/>
    </source>
</evidence>
<accession>A0A5D3DH49</accession>
<dbReference type="InterPro" id="IPR025452">
    <property type="entry name" value="DUF4218"/>
</dbReference>
<sequence>MYEENDVGNIKEMVEIAHEQYSKDPSGFEKLLNDAEKPLYEGCKKFTKLSTLVKLYNLKVRHGWSNISFSELLKALKDILPSPNDLPTSMYEAKKMLGALGMEYEKIHACPNDCCLYRKEYANAIVCPECGESRWKYGKDANKKKKIPAKIMCSEPRNLRLALSADGINPYSDMSSKYSCWPVVMVIYNLPPWLCMKRKFMMLSILISGPKQPGDDIGIYLEPLIDDLKLLWESGVQCYDAYNEELFNLRTVLLWTINDFLAYGNLSGCTLLDIPGKTKDGLNARRDLADLKIRPELTPINGEKKIFIPPACYTLTKKEKRFLLKSLSEMKVPRGYSSNVTNLVSIEDSKLNGLKSHDCHVLLQQLLPVAIRSVLPKHVRYAITRLCLFFNSICNKVIDVTQVEKLQEDIVITLCLLEKYFPPSFFTIMVHLTVHLVREVKLCGPIYLRWMYPFERFMKVIKNAVRNRNRPEGCIAEGYILEEAVEFCSEFLCGVDPIGLGCQKLRDNSDYSELGRPLSSGVTSIPERELLYQAHRYVLENTVDVQPYIEKHLIALQQQHRSRSKNQKWIQDEHNRTFISWLREKVETELATGDVEVSDNLRWIAHGPHPVVTTYNSYAINGCHYHTKSHDKNKTVQNSGVSLVAKTMQVCSSKDKNPIIGEMSFYGVIEEIWELNYNSFKVAIFKCDWVENSGGIKTDELGFVLVDLSRVGHKNDSFIFATQAKQVFFVEDPSDSRWSIVLTPPQRDFADQYNDDELGDTVLNCQGMPKATIDIESRLDLDENTPTYIHSYTMELPTDEDLTLGLDEVEIGLDNAHTDHLEQVDASKNEKKKTRGLTLMHDVTRIKSTGEKTVVEYNENGIPIGENGHKLQSFIGSCVHHHIPITHASWKGAFVVDGRSKKAIMKTAGVSFRQFKSWLTTQYIIPFMDEPQLLIDPPSLYAHIIDKPVWQEFVRSRMSSEFQKLRREQQDRRKRSKYTHNMSRRGYANLAEDMKKGSFEEQDFGRANMWKKARTKKDGGYINEDVQQVANEIDEILDKAPNEESPNDALTQALGTPEYGGRVRGVGGFITPTVYFHQAKPRKSNKVDTTQQIIDENEALRKRIRELEQKVQSIPTSEHGSCSKSKVQEKEKVLENVVKEKKGIATSVPPVSLTSKKKVVEEEEVKEEEVIATTPMTKNEVKSSRPMTKEVEVTSEPSNLPIQLKYILRYAERVMVDGSSFSFQLPLELFGISRKSYVLREDVIDFCNMQKVKTLSMVAYITYLYSLIIDLKKVSKYVFVDPSLISAGHSTREIRARNLCSRLMTSKQDQLVVAPYNPGDHWSLVIINPYDDVVYHLDSLRTSSRDDIKYVTNMALTIFQSQKNLKKTRKTTFWKAVKCPLQVGTVECGYYVMRYMNEILSKDTSIITDAIDTRNSYSQLELDEVRVEWAEFLSRFI</sequence>
<evidence type="ECO:0000313" key="5">
    <source>
        <dbReference type="EMBL" id="TYK22670.1"/>
    </source>
</evidence>
<dbReference type="InterPro" id="IPR003653">
    <property type="entry name" value="Peptidase_C48_C"/>
</dbReference>
<dbReference type="Pfam" id="PF03004">
    <property type="entry name" value="Transposase_24"/>
    <property type="match status" value="1"/>
</dbReference>
<organism evidence="5 6">
    <name type="scientific">Cucumis melo var. makuwa</name>
    <name type="common">Oriental melon</name>
    <dbReference type="NCBI Taxonomy" id="1194695"/>
    <lineage>
        <taxon>Eukaryota</taxon>
        <taxon>Viridiplantae</taxon>
        <taxon>Streptophyta</taxon>
        <taxon>Embryophyta</taxon>
        <taxon>Tracheophyta</taxon>
        <taxon>Spermatophyta</taxon>
        <taxon>Magnoliopsida</taxon>
        <taxon>eudicotyledons</taxon>
        <taxon>Gunneridae</taxon>
        <taxon>Pentapetalae</taxon>
        <taxon>rosids</taxon>
        <taxon>fabids</taxon>
        <taxon>Cucurbitales</taxon>
        <taxon>Cucurbitaceae</taxon>
        <taxon>Benincaseae</taxon>
        <taxon>Cucumis</taxon>
    </lineage>
</organism>
<dbReference type="GO" id="GO:0006508">
    <property type="term" value="P:proteolysis"/>
    <property type="evidence" value="ECO:0007669"/>
    <property type="project" value="UniProtKB-KW"/>
</dbReference>
<comment type="caution">
    <text evidence="5">The sequence shown here is derived from an EMBL/GenBank/DDBJ whole genome shotgun (WGS) entry which is preliminary data.</text>
</comment>
<evidence type="ECO:0000259" key="4">
    <source>
        <dbReference type="PROSITE" id="PS50600"/>
    </source>
</evidence>
<feature type="domain" description="Ubiquitin-like protease family profile" evidence="4">
    <location>
        <begin position="1200"/>
        <end position="1399"/>
    </location>
</feature>
<dbReference type="Proteomes" id="UP000321947">
    <property type="component" value="Unassembled WGS sequence"/>
</dbReference>
<dbReference type="GO" id="GO:0008234">
    <property type="term" value="F:cysteine-type peptidase activity"/>
    <property type="evidence" value="ECO:0007669"/>
    <property type="project" value="InterPro"/>
</dbReference>
<dbReference type="SUPFAM" id="SSF54001">
    <property type="entry name" value="Cysteine proteinases"/>
    <property type="match status" value="1"/>
</dbReference>
<dbReference type="PROSITE" id="PS50600">
    <property type="entry name" value="ULP_PROTEASE"/>
    <property type="match status" value="1"/>
</dbReference>
<proteinExistence type="inferred from homology"/>
<evidence type="ECO:0000256" key="1">
    <source>
        <dbReference type="ARBA" id="ARBA00005234"/>
    </source>
</evidence>
<dbReference type="EMBL" id="SSTD01004937">
    <property type="protein sequence ID" value="TYK22670.1"/>
    <property type="molecule type" value="Genomic_DNA"/>
</dbReference>
<evidence type="ECO:0000313" key="6">
    <source>
        <dbReference type="Proteomes" id="UP000321947"/>
    </source>
</evidence>
<evidence type="ECO:0000256" key="3">
    <source>
        <dbReference type="ARBA" id="ARBA00022801"/>
    </source>
</evidence>
<dbReference type="InterPro" id="IPR004242">
    <property type="entry name" value="Transposase_21"/>
</dbReference>
<keyword evidence="2" id="KW-0645">Protease</keyword>
<dbReference type="InterPro" id="IPR025312">
    <property type="entry name" value="DUF4216"/>
</dbReference>
<dbReference type="Pfam" id="PF13952">
    <property type="entry name" value="DUF4216"/>
    <property type="match status" value="1"/>
</dbReference>
<name>A0A5D3DH49_CUCMM</name>
<keyword evidence="3" id="KW-0378">Hydrolase</keyword>
<dbReference type="Gene3D" id="3.40.395.10">
    <property type="entry name" value="Adenoviral Proteinase, Chain A"/>
    <property type="match status" value="1"/>
</dbReference>
<dbReference type="InterPro" id="IPR004252">
    <property type="entry name" value="Probable_transposase_24"/>
</dbReference>
<dbReference type="Pfam" id="PF02992">
    <property type="entry name" value="Transposase_21"/>
    <property type="match status" value="1"/>
</dbReference>
<dbReference type="PANTHER" id="PTHR48258">
    <property type="entry name" value="DUF4218 DOMAIN-CONTAINING PROTEIN-RELATED"/>
    <property type="match status" value="1"/>
</dbReference>
<dbReference type="InterPro" id="IPR038765">
    <property type="entry name" value="Papain-like_cys_pep_sf"/>
</dbReference>
<gene>
    <name evidence="5" type="ORF">E5676_scaffold195G001150</name>
</gene>
<dbReference type="Pfam" id="PF13960">
    <property type="entry name" value="DUF4218"/>
    <property type="match status" value="1"/>
</dbReference>
<dbReference type="Pfam" id="PF02902">
    <property type="entry name" value="Peptidase_C48"/>
    <property type="match status" value="1"/>
</dbReference>
<reference evidence="5 6" key="1">
    <citation type="submission" date="2019-08" db="EMBL/GenBank/DDBJ databases">
        <title>Draft genome sequences of two oriental melons (Cucumis melo L. var makuwa).</title>
        <authorList>
            <person name="Kwon S.-Y."/>
        </authorList>
    </citation>
    <scope>NUCLEOTIDE SEQUENCE [LARGE SCALE GENOMIC DNA]</scope>
    <source>
        <strain evidence="6">cv. Chang Bougi</strain>
        <tissue evidence="5">Leaf</tissue>
    </source>
</reference>